<dbReference type="Gene3D" id="1.10.287.690">
    <property type="entry name" value="Helix hairpin bin"/>
    <property type="match status" value="1"/>
</dbReference>
<feature type="domain" description="DNA-directed DNA polymerase family B exonuclease" evidence="11">
    <location>
        <begin position="75"/>
        <end position="222"/>
    </location>
</feature>
<dbReference type="Pfam" id="PF00136">
    <property type="entry name" value="DNA_pol_B"/>
    <property type="match status" value="1"/>
</dbReference>
<keyword evidence="7" id="KW-0235">DNA replication</keyword>
<keyword evidence="5 12" id="KW-0548">Nucleotidyltransferase</keyword>
<evidence type="ECO:0000256" key="7">
    <source>
        <dbReference type="ARBA" id="ARBA00023109"/>
    </source>
</evidence>
<dbReference type="GeneID" id="80402541"/>
<evidence type="ECO:0000256" key="5">
    <source>
        <dbReference type="ARBA" id="ARBA00022695"/>
    </source>
</evidence>
<dbReference type="PANTHER" id="PTHR10322:SF23">
    <property type="entry name" value="DNA POLYMERASE DELTA CATALYTIC SUBUNIT"/>
    <property type="match status" value="1"/>
</dbReference>
<dbReference type="InterPro" id="IPR036397">
    <property type="entry name" value="RNaseH_sf"/>
</dbReference>
<keyword evidence="4 12" id="KW-0808">Transferase</keyword>
<accession>A0AA46TDZ5</accession>
<comment type="function">
    <text evidence="1">Replicates the viral genome, host DNA polymerases cannot substitute for the viral enzyme in this process.</text>
</comment>
<name>A0AA46TDZ5_9VIRU</name>
<dbReference type="Proteomes" id="UP001156272">
    <property type="component" value="Segment"/>
</dbReference>
<sequence length="746" mass="87940">MKGLLITIHSYGRRIVMWVRSEDGRKRKVFVDDFFPYFYVPGASGECKSLFGENVRKIVMEDPSEVPKEREKYRKTYEADIPFVRRFLIDTGIKSGLEFPQFGTVSWKEIKPAEVDVEPLVLYLDIEVISEKFIEPEKATEPIVAISFTTNKANVIYTLTLNAERVDEENWKVLPFTTEKMMLGYFVQMLWKLKPDILTGWNIIKYDFPYLLKRLEYNEIYLDTSFFEVFDLYEAYRKLYHQPSYHLKRIVEFEFGEKRESFADVRHLWEKNREKFLEYNRDDVRDVKRIDEKHNIIKFFHTLKTAVGVEELERCFSYSRLIDTQLLRIARKMNVVLPTKTDKNKREKYEGAIVDVCGKGIYRNVAVFDFSRYYPNIIHTFFLSPENLIVGDEKSVIEIDTGRRKVKVRKRKGIAQHLISLFFGLRNEIEEEMKKHKVDSEEYKSLALRRQAVKDLTNAIYGVFGYSGFRLFRMEIAEAVTALGREGITVAKEIASRHGYRVVLSDTDSIYVQLPFERVEEFQNVLNDGIAEYFRKKYGVDDVELKLKFEKYVDKILLTGVKKRYAMRVIYEGGECDYMVVRGFENVRTDYSLFTREMMDELFRMILYEGNSKERLLEFLERKRKEMKEQDMVKIAIPKGIHKTLQHYDANLPHIRGALYSNRYFGTNFTVGDKVLMVYVKGIRGFPSTDVFVFSEDMDLNGLEVEIDWKRMEGVNILKRVEPIFDALGIPNILTSSHHTSQVKLF</sequence>
<dbReference type="Gene3D" id="1.10.132.60">
    <property type="entry name" value="DNA polymerase family B, C-terminal domain"/>
    <property type="match status" value="1"/>
</dbReference>
<evidence type="ECO:0000256" key="8">
    <source>
        <dbReference type="ARBA" id="ARBA00023125"/>
    </source>
</evidence>
<dbReference type="Gene3D" id="3.30.420.10">
    <property type="entry name" value="Ribonuclease H-like superfamily/Ribonuclease H"/>
    <property type="match status" value="2"/>
</dbReference>
<dbReference type="SMART" id="SM00486">
    <property type="entry name" value="POLBc"/>
    <property type="match status" value="1"/>
</dbReference>
<dbReference type="GO" id="GO:0039693">
    <property type="term" value="P:viral DNA genome replication"/>
    <property type="evidence" value="ECO:0007669"/>
    <property type="project" value="UniProtKB-KW"/>
</dbReference>
<keyword evidence="6" id="KW-0239">DNA-directed DNA polymerase</keyword>
<comment type="similarity">
    <text evidence="2">Belongs to the DNA polymerase type-B family.</text>
</comment>
<evidence type="ECO:0000259" key="11">
    <source>
        <dbReference type="Pfam" id="PF03104"/>
    </source>
</evidence>
<evidence type="ECO:0000256" key="4">
    <source>
        <dbReference type="ARBA" id="ARBA00022679"/>
    </source>
</evidence>
<dbReference type="Gene3D" id="3.90.1600.10">
    <property type="entry name" value="Palm domain of DNA polymerase"/>
    <property type="match status" value="1"/>
</dbReference>
<dbReference type="InterPro" id="IPR043502">
    <property type="entry name" value="DNA/RNA_pol_sf"/>
</dbReference>
<dbReference type="EMBL" id="OP413839">
    <property type="protein sequence ID" value="UYL64947.1"/>
    <property type="molecule type" value="Genomic_DNA"/>
</dbReference>
<evidence type="ECO:0000256" key="9">
    <source>
        <dbReference type="ARBA" id="ARBA00049244"/>
    </source>
</evidence>
<dbReference type="InterPro" id="IPR042087">
    <property type="entry name" value="DNA_pol_B_thumb"/>
</dbReference>
<dbReference type="GO" id="GO:0000166">
    <property type="term" value="F:nucleotide binding"/>
    <property type="evidence" value="ECO:0007669"/>
    <property type="project" value="InterPro"/>
</dbReference>
<evidence type="ECO:0000256" key="3">
    <source>
        <dbReference type="ARBA" id="ARBA00012417"/>
    </source>
</evidence>
<dbReference type="PANTHER" id="PTHR10322">
    <property type="entry name" value="DNA POLYMERASE CATALYTIC SUBUNIT"/>
    <property type="match status" value="1"/>
</dbReference>
<reference evidence="12 13" key="1">
    <citation type="submission" date="2022-09" db="EMBL/GenBank/DDBJ databases">
        <title>Evolutionary Diversification of Methanotrophic Ca. Methanophagales (ANME-1) and Their Expansive Virome.</title>
        <authorList>
            <person name="Laso-Perez R."/>
            <person name="Wu F."/>
            <person name="Cremiere A."/>
            <person name="Speth D.R."/>
            <person name="Magyar J.S."/>
            <person name="Krupovic M."/>
            <person name="Orphan V.J."/>
        </authorList>
    </citation>
    <scope>NUCLEOTIDE SEQUENCE [LARGE SCALE GENOMIC DNA]</scope>
    <source>
        <strain evidence="12">PBV082</strain>
    </source>
</reference>
<dbReference type="InterPro" id="IPR023211">
    <property type="entry name" value="DNA_pol_palm_dom_sf"/>
</dbReference>
<proteinExistence type="inferred from homology"/>
<keyword evidence="8" id="KW-0238">DNA-binding</keyword>
<dbReference type="InterPro" id="IPR006134">
    <property type="entry name" value="DNA-dir_DNA_pol_B_multi_dom"/>
</dbReference>
<dbReference type="GO" id="GO:0003677">
    <property type="term" value="F:DNA binding"/>
    <property type="evidence" value="ECO:0007669"/>
    <property type="project" value="UniProtKB-KW"/>
</dbReference>
<dbReference type="SUPFAM" id="SSF56672">
    <property type="entry name" value="DNA/RNA polymerases"/>
    <property type="match status" value="1"/>
</dbReference>
<evidence type="ECO:0000256" key="1">
    <source>
        <dbReference type="ARBA" id="ARBA00002701"/>
    </source>
</evidence>
<feature type="domain" description="DNA-directed DNA polymerase family B multifunctional" evidence="10">
    <location>
        <begin position="320"/>
        <end position="695"/>
    </location>
</feature>
<dbReference type="InterPro" id="IPR006133">
    <property type="entry name" value="DNA-dir_DNA_pol_B_exonuc"/>
</dbReference>
<keyword evidence="7" id="KW-1194">Viral DNA replication</keyword>
<dbReference type="RefSeq" id="YP_010772815.1">
    <property type="nucleotide sequence ID" value="NC_074655.1"/>
</dbReference>
<dbReference type="Pfam" id="PF03104">
    <property type="entry name" value="DNA_pol_B_exo1"/>
    <property type="match status" value="1"/>
</dbReference>
<gene>
    <name evidence="12" type="primary">pol</name>
    <name evidence="12" type="ORF">EJNHJLOP_00058</name>
</gene>
<dbReference type="PRINTS" id="PR00106">
    <property type="entry name" value="DNAPOLB"/>
</dbReference>
<evidence type="ECO:0000259" key="10">
    <source>
        <dbReference type="Pfam" id="PF00136"/>
    </source>
</evidence>
<dbReference type="InterPro" id="IPR006172">
    <property type="entry name" value="DNA-dir_DNA_pol_B"/>
</dbReference>
<evidence type="ECO:0000256" key="2">
    <source>
        <dbReference type="ARBA" id="ARBA00005755"/>
    </source>
</evidence>
<dbReference type="GO" id="GO:0003887">
    <property type="term" value="F:DNA-directed DNA polymerase activity"/>
    <property type="evidence" value="ECO:0007669"/>
    <property type="project" value="UniProtKB-KW"/>
</dbReference>
<evidence type="ECO:0000313" key="13">
    <source>
        <dbReference type="Proteomes" id="UP001156272"/>
    </source>
</evidence>
<dbReference type="KEGG" id="vg:80402541"/>
<dbReference type="SUPFAM" id="SSF53098">
    <property type="entry name" value="Ribonuclease H-like"/>
    <property type="match status" value="1"/>
</dbReference>
<protein>
    <recommendedName>
        <fullName evidence="3">DNA-directed DNA polymerase</fullName>
        <ecNumber evidence="3">2.7.7.7</ecNumber>
    </recommendedName>
</protein>
<organism evidence="12 13">
    <name type="scientific">Methanophagales virus PBV082</name>
    <dbReference type="NCBI Taxonomy" id="3071307"/>
    <lineage>
        <taxon>Viruses</taxon>
        <taxon>Viruses incertae sedis</taxon>
        <taxon>Itzamnaviridae</taxon>
        <taxon>Pletoitzamnavirus</taxon>
        <taxon>Pletoitzamnavirus pescaderoense</taxon>
    </lineage>
</organism>
<comment type="catalytic activity">
    <reaction evidence="9">
        <text>DNA(n) + a 2'-deoxyribonucleoside 5'-triphosphate = DNA(n+1) + diphosphate</text>
        <dbReference type="Rhea" id="RHEA:22508"/>
        <dbReference type="Rhea" id="RHEA-COMP:17339"/>
        <dbReference type="Rhea" id="RHEA-COMP:17340"/>
        <dbReference type="ChEBI" id="CHEBI:33019"/>
        <dbReference type="ChEBI" id="CHEBI:61560"/>
        <dbReference type="ChEBI" id="CHEBI:173112"/>
        <dbReference type="EC" id="2.7.7.7"/>
    </reaction>
</comment>
<keyword evidence="13" id="KW-1185">Reference proteome</keyword>
<dbReference type="GO" id="GO:0006261">
    <property type="term" value="P:DNA-templated DNA replication"/>
    <property type="evidence" value="ECO:0007669"/>
    <property type="project" value="TreeGrafter"/>
</dbReference>
<dbReference type="EC" id="2.7.7.7" evidence="3"/>
<dbReference type="Gene3D" id="3.30.342.10">
    <property type="entry name" value="DNA Polymerase, chain B, domain 1"/>
    <property type="match status" value="1"/>
</dbReference>
<dbReference type="InterPro" id="IPR050240">
    <property type="entry name" value="DNA_pol_type-B"/>
</dbReference>
<evidence type="ECO:0000313" key="12">
    <source>
        <dbReference type="EMBL" id="UYL64947.1"/>
    </source>
</evidence>
<dbReference type="InterPro" id="IPR012337">
    <property type="entry name" value="RNaseH-like_sf"/>
</dbReference>
<evidence type="ECO:0000256" key="6">
    <source>
        <dbReference type="ARBA" id="ARBA00022932"/>
    </source>
</evidence>